<accession>A0AAW0M3Q6</accession>
<comment type="caution">
    <text evidence="4">The sequence shown here is derived from an EMBL/GenBank/DDBJ whole genome shotgun (WGS) entry which is preliminary data.</text>
</comment>
<protein>
    <submittedName>
        <fullName evidence="4">Pleiotropic drug resistance protein 3</fullName>
    </submittedName>
</protein>
<dbReference type="GO" id="GO:0016887">
    <property type="term" value="F:ATP hydrolysis activity"/>
    <property type="evidence" value="ECO:0007669"/>
    <property type="project" value="InterPro"/>
</dbReference>
<dbReference type="SMART" id="SM00382">
    <property type="entry name" value="AAA"/>
    <property type="match status" value="1"/>
</dbReference>
<dbReference type="AlphaFoldDB" id="A0AAW0M3Q6"/>
<dbReference type="EMBL" id="PKMF04000021">
    <property type="protein sequence ID" value="KAK7858144.1"/>
    <property type="molecule type" value="Genomic_DNA"/>
</dbReference>
<keyword evidence="2" id="KW-0067">ATP-binding</keyword>
<sequence length="274" mass="30562">MGALRPGFLTALMGVSGAGKTTLLDVLARRKTRQIKIGGYPKVQETFDRVSGYCEQTDIHSPQMTVEESVIYSAWLRLSPPIDSKTKAEFVNEVLETIELDGIKDALVGIPGVTGLSNKQRKQLTIAVELVANPSIIFMDEPTTRLDARVATIVMQAVKNAAEIGRTIVCTIHQPSIDILEAFDESIPRVPKIRNNYNLAAWMLDVTSTSAEVKLGIDFALKYREFALYERNKELVRQLSSPPPGSRDLYFPTLFSQNGWGQFKSCLWKQHLAY</sequence>
<evidence type="ECO:0000256" key="1">
    <source>
        <dbReference type="ARBA" id="ARBA00022741"/>
    </source>
</evidence>
<dbReference type="PANTHER" id="PTHR48040:SF47">
    <property type="entry name" value="ABC TRANSPORTER DOMAIN-CONTAINING PROTEIN"/>
    <property type="match status" value="1"/>
</dbReference>
<evidence type="ECO:0000259" key="3">
    <source>
        <dbReference type="PROSITE" id="PS50893"/>
    </source>
</evidence>
<feature type="domain" description="ABC transporter" evidence="3">
    <location>
        <begin position="1"/>
        <end position="215"/>
    </location>
</feature>
<dbReference type="InterPro" id="IPR003593">
    <property type="entry name" value="AAA+_ATPase"/>
</dbReference>
<dbReference type="Pfam" id="PF00005">
    <property type="entry name" value="ABC_tran"/>
    <property type="match status" value="1"/>
</dbReference>
<dbReference type="InterPro" id="IPR027417">
    <property type="entry name" value="P-loop_NTPase"/>
</dbReference>
<dbReference type="InterPro" id="IPR003439">
    <property type="entry name" value="ABC_transporter-like_ATP-bd"/>
</dbReference>
<reference evidence="4" key="1">
    <citation type="submission" date="2017-12" db="EMBL/GenBank/DDBJ databases">
        <authorList>
            <person name="Barbosa P."/>
            <person name="Usie A."/>
            <person name="Ramos A.M."/>
        </authorList>
    </citation>
    <scope>NUCLEOTIDE SEQUENCE</scope>
    <source>
        <strain evidence="4">HL8</strain>
        <tissue evidence="4">Leaves</tissue>
    </source>
</reference>
<proteinExistence type="predicted"/>
<organism evidence="4">
    <name type="scientific">Quercus suber</name>
    <name type="common">Cork oak</name>
    <dbReference type="NCBI Taxonomy" id="58331"/>
    <lineage>
        <taxon>Eukaryota</taxon>
        <taxon>Viridiplantae</taxon>
        <taxon>Streptophyta</taxon>
        <taxon>Embryophyta</taxon>
        <taxon>Tracheophyta</taxon>
        <taxon>Spermatophyta</taxon>
        <taxon>Magnoliopsida</taxon>
        <taxon>eudicotyledons</taxon>
        <taxon>Gunneridae</taxon>
        <taxon>Pentapetalae</taxon>
        <taxon>rosids</taxon>
        <taxon>fabids</taxon>
        <taxon>Fagales</taxon>
        <taxon>Fagaceae</taxon>
        <taxon>Quercus</taxon>
    </lineage>
</organism>
<gene>
    <name evidence="4" type="primary">PDR3_8</name>
    <name evidence="4" type="ORF">CFP56_013786</name>
</gene>
<keyword evidence="1" id="KW-0547">Nucleotide-binding</keyword>
<evidence type="ECO:0000313" key="4">
    <source>
        <dbReference type="EMBL" id="KAK7858144.1"/>
    </source>
</evidence>
<dbReference type="Gene3D" id="3.40.50.300">
    <property type="entry name" value="P-loop containing nucleotide triphosphate hydrolases"/>
    <property type="match status" value="1"/>
</dbReference>
<reference evidence="4" key="2">
    <citation type="journal article" date="2018" name="Sci. Data">
        <title>The draft genome sequence of cork oak.</title>
        <authorList>
            <person name="Ramos A.M."/>
            <person name="Usie A."/>
            <person name="Barbosa P."/>
            <person name="Barros P.M."/>
            <person name="Capote T."/>
            <person name="Chaves I."/>
            <person name="Simoes F."/>
            <person name="Abreu I."/>
            <person name="Carrasquinho I."/>
            <person name="Faro C."/>
            <person name="Guimaraes J.B."/>
            <person name="Mendonca D."/>
            <person name="Nobrega F."/>
            <person name="Rodrigues L."/>
            <person name="Saibo N.J.M."/>
            <person name="Varela M.C."/>
            <person name="Egas C."/>
            <person name="Matos J."/>
            <person name="Miguel C.M."/>
            <person name="Oliveira M.M."/>
            <person name="Ricardo C.P."/>
            <person name="Goncalves S."/>
        </authorList>
    </citation>
    <scope>NUCLEOTIDE SEQUENCE [LARGE SCALE GENOMIC DNA]</scope>
    <source>
        <strain evidence="4">HL8</strain>
    </source>
</reference>
<reference evidence="4" key="3">
    <citation type="submission" date="2023-07" db="EMBL/GenBank/DDBJ databases">
        <title>An improved reference 1 genome and first organelle genomes of Quercus suber.</title>
        <authorList>
            <consortium name="Genosuber Consortium"/>
            <person name="Usie A."/>
            <person name="Serra O."/>
            <person name="Barros P."/>
        </authorList>
    </citation>
    <scope>NUCLEOTIDE SEQUENCE</scope>
    <source>
        <strain evidence="4">HL8</strain>
        <tissue evidence="4">Leaves</tissue>
    </source>
</reference>
<evidence type="ECO:0000256" key="2">
    <source>
        <dbReference type="ARBA" id="ARBA00022840"/>
    </source>
</evidence>
<dbReference type="SUPFAM" id="SSF52540">
    <property type="entry name" value="P-loop containing nucleoside triphosphate hydrolases"/>
    <property type="match status" value="1"/>
</dbReference>
<dbReference type="PANTHER" id="PTHR48040">
    <property type="entry name" value="PLEIOTROPIC DRUG RESISTANCE PROTEIN 1-LIKE ISOFORM X1"/>
    <property type="match status" value="1"/>
</dbReference>
<dbReference type="GO" id="GO:0005524">
    <property type="term" value="F:ATP binding"/>
    <property type="evidence" value="ECO:0007669"/>
    <property type="project" value="UniProtKB-KW"/>
</dbReference>
<name>A0AAW0M3Q6_QUESU</name>
<dbReference type="PROSITE" id="PS50893">
    <property type="entry name" value="ABC_TRANSPORTER_2"/>
    <property type="match status" value="1"/>
</dbReference>